<comment type="pathway">
    <text evidence="2 6">Cofactor biosynthesis; tetrahydrofolate biosynthesis; 2-amino-4-hydroxy-6-hydroxymethyl-7,8-dihydropteridine diphosphate from 7,8-dihydroneopterin triphosphate: step 3/4.</text>
</comment>
<evidence type="ECO:0000256" key="3">
    <source>
        <dbReference type="ARBA" id="ARBA00005708"/>
    </source>
</evidence>
<dbReference type="InterPro" id="IPR006157">
    <property type="entry name" value="FolB_dom"/>
</dbReference>
<evidence type="ECO:0000256" key="6">
    <source>
        <dbReference type="RuleBase" id="RU362079"/>
    </source>
</evidence>
<dbReference type="NCBIfam" id="TIGR00526">
    <property type="entry name" value="folB_dom"/>
    <property type="match status" value="1"/>
</dbReference>
<proteinExistence type="inferred from homology"/>
<comment type="catalytic activity">
    <reaction evidence="1 6">
        <text>7,8-dihydroneopterin = 6-hydroxymethyl-7,8-dihydropterin + glycolaldehyde</text>
        <dbReference type="Rhea" id="RHEA:10540"/>
        <dbReference type="ChEBI" id="CHEBI:17001"/>
        <dbReference type="ChEBI" id="CHEBI:17071"/>
        <dbReference type="ChEBI" id="CHEBI:44841"/>
        <dbReference type="EC" id="4.1.2.25"/>
    </reaction>
</comment>
<dbReference type="UniPathway" id="UPA00077">
    <property type="reaction ID" value="UER00154"/>
</dbReference>
<dbReference type="InterPro" id="IPR043133">
    <property type="entry name" value="GTP-CH-I_C/QueF"/>
</dbReference>
<comment type="similarity">
    <text evidence="3 6">Belongs to the DHNA family.</text>
</comment>
<dbReference type="NCBIfam" id="TIGR00525">
    <property type="entry name" value="folB"/>
    <property type="match status" value="1"/>
</dbReference>
<evidence type="ECO:0000256" key="5">
    <source>
        <dbReference type="ARBA" id="ARBA00023239"/>
    </source>
</evidence>
<dbReference type="EMBL" id="CACRUT010000020">
    <property type="protein sequence ID" value="VYU50152.1"/>
    <property type="molecule type" value="Genomic_DNA"/>
</dbReference>
<dbReference type="AlphaFoldDB" id="A0A6N3FDL6"/>
<protein>
    <recommendedName>
        <fullName evidence="6">7,8-dihydroneopterin aldolase</fullName>
        <ecNumber evidence="6">4.1.2.25</ecNumber>
    </recommendedName>
</protein>
<evidence type="ECO:0000313" key="7">
    <source>
        <dbReference type="EMBL" id="VYU50152.1"/>
    </source>
</evidence>
<dbReference type="Pfam" id="PF02152">
    <property type="entry name" value="FolB"/>
    <property type="match status" value="1"/>
</dbReference>
<dbReference type="InterPro" id="IPR006156">
    <property type="entry name" value="Dihydroneopterin_aldolase"/>
</dbReference>
<keyword evidence="4 6" id="KW-0289">Folate biosynthesis</keyword>
<gene>
    <name evidence="7" type="primary">folB</name>
    <name evidence="7" type="ORF">PCLFYP37_03142</name>
</gene>
<dbReference type="GO" id="GO:0005737">
    <property type="term" value="C:cytoplasm"/>
    <property type="evidence" value="ECO:0007669"/>
    <property type="project" value="TreeGrafter"/>
</dbReference>
<dbReference type="GO" id="GO:0046654">
    <property type="term" value="P:tetrahydrofolate biosynthetic process"/>
    <property type="evidence" value="ECO:0007669"/>
    <property type="project" value="UniProtKB-UniRule"/>
</dbReference>
<dbReference type="GO" id="GO:0004150">
    <property type="term" value="F:dihydroneopterin aldolase activity"/>
    <property type="evidence" value="ECO:0007669"/>
    <property type="project" value="UniProtKB-UniRule"/>
</dbReference>
<dbReference type="SUPFAM" id="SSF55620">
    <property type="entry name" value="Tetrahydrobiopterin biosynthesis enzymes-like"/>
    <property type="match status" value="1"/>
</dbReference>
<keyword evidence="5 6" id="KW-0456">Lyase</keyword>
<dbReference type="EC" id="4.1.2.25" evidence="6"/>
<dbReference type="GO" id="GO:0046656">
    <property type="term" value="P:folic acid biosynthetic process"/>
    <property type="evidence" value="ECO:0007669"/>
    <property type="project" value="UniProtKB-UniRule"/>
</dbReference>
<evidence type="ECO:0000256" key="4">
    <source>
        <dbReference type="ARBA" id="ARBA00022909"/>
    </source>
</evidence>
<name>A0A6N3FDL6_9BACT</name>
<dbReference type="SMART" id="SM00905">
    <property type="entry name" value="FolB"/>
    <property type="match status" value="1"/>
</dbReference>
<comment type="function">
    <text evidence="6">Catalyzes the conversion of 7,8-dihydroneopterin to 6-hydroxymethyl-7,8-dihydropterin.</text>
</comment>
<dbReference type="PANTHER" id="PTHR42844:SF1">
    <property type="entry name" value="DIHYDRONEOPTERIN ALDOLASE 1-RELATED"/>
    <property type="match status" value="1"/>
</dbReference>
<evidence type="ECO:0000256" key="1">
    <source>
        <dbReference type="ARBA" id="ARBA00001353"/>
    </source>
</evidence>
<reference evidence="7" key="1">
    <citation type="submission" date="2019-11" db="EMBL/GenBank/DDBJ databases">
        <authorList>
            <person name="Feng L."/>
        </authorList>
    </citation>
    <scope>NUCLEOTIDE SEQUENCE</scope>
    <source>
        <strain evidence="7">PclaraLFYP37</strain>
    </source>
</reference>
<evidence type="ECO:0000256" key="2">
    <source>
        <dbReference type="ARBA" id="ARBA00005013"/>
    </source>
</evidence>
<organism evidence="7">
    <name type="scientific">Paraprevotella clara</name>
    <dbReference type="NCBI Taxonomy" id="454154"/>
    <lineage>
        <taxon>Bacteria</taxon>
        <taxon>Pseudomonadati</taxon>
        <taxon>Bacteroidota</taxon>
        <taxon>Bacteroidia</taxon>
        <taxon>Bacteroidales</taxon>
        <taxon>Prevotellaceae</taxon>
        <taxon>Paraprevotella</taxon>
    </lineage>
</organism>
<accession>A0A6N3FDL6</accession>
<sequence>MRIGSMKVKNSRILLPRVRFYAHHGVDPQEQLTGAYFHVGIEADTDFNEAMQTDRLEGTVSYADLYESIKTEMDIPSKLLEHVAGRILQRLFDDFPSISRIRLTLTKENPPMGADCREAGVEIEAER</sequence>
<dbReference type="Gene3D" id="3.30.1130.10">
    <property type="match status" value="1"/>
</dbReference>
<dbReference type="PANTHER" id="PTHR42844">
    <property type="entry name" value="DIHYDRONEOPTERIN ALDOLASE 1-RELATED"/>
    <property type="match status" value="1"/>
</dbReference>